<feature type="compositionally biased region" description="Basic and acidic residues" evidence="1">
    <location>
        <begin position="1"/>
        <end position="12"/>
    </location>
</feature>
<name>A0A9W9TE92_9EURO</name>
<dbReference type="GeneID" id="83175691"/>
<evidence type="ECO:0000313" key="3">
    <source>
        <dbReference type="Proteomes" id="UP001150904"/>
    </source>
</evidence>
<accession>A0A9W9TE92</accession>
<feature type="region of interest" description="Disordered" evidence="1">
    <location>
        <begin position="1"/>
        <end position="117"/>
    </location>
</feature>
<dbReference type="OrthoDB" id="2279190at2759"/>
<reference evidence="2" key="2">
    <citation type="journal article" date="2023" name="IMA Fungus">
        <title>Comparative genomic study of the Penicillium genus elucidates a diverse pangenome and 15 lateral gene transfer events.</title>
        <authorList>
            <person name="Petersen C."/>
            <person name="Sorensen T."/>
            <person name="Nielsen M.R."/>
            <person name="Sondergaard T.E."/>
            <person name="Sorensen J.L."/>
            <person name="Fitzpatrick D.A."/>
            <person name="Frisvad J.C."/>
            <person name="Nielsen K.L."/>
        </authorList>
    </citation>
    <scope>NUCLEOTIDE SEQUENCE</scope>
    <source>
        <strain evidence="2">IBT 15544</strain>
    </source>
</reference>
<reference evidence="2" key="1">
    <citation type="submission" date="2022-12" db="EMBL/GenBank/DDBJ databases">
        <authorList>
            <person name="Petersen C."/>
        </authorList>
    </citation>
    <scope>NUCLEOTIDE SEQUENCE</scope>
    <source>
        <strain evidence="2">IBT 15544</strain>
    </source>
</reference>
<dbReference type="Proteomes" id="UP001150904">
    <property type="component" value="Unassembled WGS sequence"/>
</dbReference>
<keyword evidence="3" id="KW-1185">Reference proteome</keyword>
<gene>
    <name evidence="2" type="ORF">N7498_001328</name>
</gene>
<comment type="caution">
    <text evidence="2">The sequence shown here is derived from an EMBL/GenBank/DDBJ whole genome shotgun (WGS) entry which is preliminary data.</text>
</comment>
<evidence type="ECO:0000256" key="1">
    <source>
        <dbReference type="SAM" id="MobiDB-lite"/>
    </source>
</evidence>
<sequence length="152" mass="17771">MATAEKTQEKQKQFQVPDYSDDDYDSADDYTDEEEDQPVPTKNKNKNQQLQRRRQQPQKQDELEEYSNDDDYYSDEYDDEYSDDDMIQGKSMQPYSGQRSKDSDPSGGMNVIDEKKKSLLDEEGMKLKLELNLEIEIELKAHIHGDLTIALM</sequence>
<protein>
    <submittedName>
        <fullName evidence="2">Uncharacterized protein</fullName>
    </submittedName>
</protein>
<dbReference type="AlphaFoldDB" id="A0A9W9TE92"/>
<organism evidence="2 3">
    <name type="scientific">Penicillium cinerascens</name>
    <dbReference type="NCBI Taxonomy" id="70096"/>
    <lineage>
        <taxon>Eukaryota</taxon>
        <taxon>Fungi</taxon>
        <taxon>Dikarya</taxon>
        <taxon>Ascomycota</taxon>
        <taxon>Pezizomycotina</taxon>
        <taxon>Eurotiomycetes</taxon>
        <taxon>Eurotiomycetidae</taxon>
        <taxon>Eurotiales</taxon>
        <taxon>Aspergillaceae</taxon>
        <taxon>Penicillium</taxon>
    </lineage>
</organism>
<feature type="compositionally biased region" description="Acidic residues" evidence="1">
    <location>
        <begin position="19"/>
        <end position="37"/>
    </location>
</feature>
<feature type="compositionally biased region" description="Acidic residues" evidence="1">
    <location>
        <begin position="62"/>
        <end position="86"/>
    </location>
</feature>
<dbReference type="PANTHER" id="PTHR35587:SF6">
    <property type="entry name" value="BZIP DOMAIN-CONTAINING PROTEIN"/>
    <property type="match status" value="1"/>
</dbReference>
<dbReference type="RefSeq" id="XP_058313802.1">
    <property type="nucleotide sequence ID" value="XM_058448391.1"/>
</dbReference>
<proteinExistence type="predicted"/>
<dbReference type="EMBL" id="JAPQKR010000004">
    <property type="protein sequence ID" value="KAJ5219229.1"/>
    <property type="molecule type" value="Genomic_DNA"/>
</dbReference>
<dbReference type="PANTHER" id="PTHR35587">
    <property type="entry name" value="EXPRESSED PROTEIN"/>
    <property type="match status" value="1"/>
</dbReference>
<evidence type="ECO:0000313" key="2">
    <source>
        <dbReference type="EMBL" id="KAJ5219229.1"/>
    </source>
</evidence>